<dbReference type="AlphaFoldDB" id="A0A151B266"/>
<name>A0A151B266_9CLOT</name>
<dbReference type="PATRIC" id="fig|1121338.3.peg.2164"/>
<dbReference type="Pfam" id="PF12788">
    <property type="entry name" value="YmaF"/>
    <property type="match status" value="1"/>
</dbReference>
<gene>
    <name evidence="1" type="ORF">CLTEP_20730</name>
</gene>
<protein>
    <submittedName>
        <fullName evidence="1">YmaF family protein</fullName>
    </submittedName>
</protein>
<dbReference type="InterPro" id="IPR024307">
    <property type="entry name" value="YmaF"/>
</dbReference>
<accession>A0A151B266</accession>
<comment type="caution">
    <text evidence="1">The sequence shown here is derived from an EMBL/GenBank/DDBJ whole genome shotgun (WGS) entry which is preliminary data.</text>
</comment>
<dbReference type="EMBL" id="LTBA01000029">
    <property type="protein sequence ID" value="KYH34019.1"/>
    <property type="molecule type" value="Genomic_DNA"/>
</dbReference>
<sequence>MSRNCCCHRHKYSGYTTCNCGHAHKCKGKTTYAPYDPHHIHYCEAYTKKEDGHCHCYLIPTSEPIPAPCGGHYHYINGPVEFNDCHNHHFNDCTSVE</sequence>
<reference evidence="1 2" key="1">
    <citation type="submission" date="2016-02" db="EMBL/GenBank/DDBJ databases">
        <title>Genome sequence of Clostridium tepidiprofundi DSM 19306.</title>
        <authorList>
            <person name="Poehlein A."/>
            <person name="Daniel R."/>
        </authorList>
    </citation>
    <scope>NUCLEOTIDE SEQUENCE [LARGE SCALE GENOMIC DNA]</scope>
    <source>
        <strain evidence="1 2">DSM 19306</strain>
    </source>
</reference>
<keyword evidence="2" id="KW-1185">Reference proteome</keyword>
<evidence type="ECO:0000313" key="1">
    <source>
        <dbReference type="EMBL" id="KYH34019.1"/>
    </source>
</evidence>
<evidence type="ECO:0000313" key="2">
    <source>
        <dbReference type="Proteomes" id="UP000075531"/>
    </source>
</evidence>
<dbReference type="RefSeq" id="WP_084364863.1">
    <property type="nucleotide sequence ID" value="NZ_LTBA01000029.1"/>
</dbReference>
<organism evidence="1 2">
    <name type="scientific">Clostridium tepidiprofundi DSM 19306</name>
    <dbReference type="NCBI Taxonomy" id="1121338"/>
    <lineage>
        <taxon>Bacteria</taxon>
        <taxon>Bacillati</taxon>
        <taxon>Bacillota</taxon>
        <taxon>Clostridia</taxon>
        <taxon>Eubacteriales</taxon>
        <taxon>Clostridiaceae</taxon>
        <taxon>Clostridium</taxon>
    </lineage>
</organism>
<dbReference type="OrthoDB" id="2967209at2"/>
<proteinExistence type="predicted"/>
<dbReference type="Proteomes" id="UP000075531">
    <property type="component" value="Unassembled WGS sequence"/>
</dbReference>